<dbReference type="Pfam" id="PF02958">
    <property type="entry name" value="EcKL"/>
    <property type="match status" value="2"/>
</dbReference>
<feature type="domain" description="CHK kinase-like" evidence="1">
    <location>
        <begin position="146"/>
        <end position="348"/>
    </location>
</feature>
<evidence type="ECO:0000313" key="3">
    <source>
        <dbReference type="RefSeq" id="XP_037889787.1"/>
    </source>
</evidence>
<keyword evidence="2" id="KW-1185">Reference proteome</keyword>
<dbReference type="AlphaFoldDB" id="A0A9C6DSM7"/>
<dbReference type="SUPFAM" id="SSF56112">
    <property type="entry name" value="Protein kinase-like (PK-like)"/>
    <property type="match status" value="2"/>
</dbReference>
<dbReference type="SMART" id="SM00587">
    <property type="entry name" value="CHK"/>
    <property type="match status" value="2"/>
</dbReference>
<dbReference type="PANTHER" id="PTHR11012:SF56">
    <property type="entry name" value="CHK KINASE-LIKE DOMAIN-CONTAINING PROTEIN-RELATED"/>
    <property type="match status" value="1"/>
</dbReference>
<dbReference type="PANTHER" id="PTHR11012">
    <property type="entry name" value="PROTEIN KINASE-LIKE DOMAIN-CONTAINING"/>
    <property type="match status" value="1"/>
</dbReference>
<proteinExistence type="predicted"/>
<protein>
    <submittedName>
        <fullName evidence="3">Uncharacterized protein LOC119637663</fullName>
    </submittedName>
</protein>
<gene>
    <name evidence="3" type="primary">LOC119637663</name>
</gene>
<accession>A0A9C6DSM7</accession>
<dbReference type="KEGG" id="gfs:119637663"/>
<dbReference type="Gene3D" id="3.90.1200.10">
    <property type="match status" value="2"/>
</dbReference>
<dbReference type="Proteomes" id="UP000092443">
    <property type="component" value="Unplaced"/>
</dbReference>
<dbReference type="RefSeq" id="XP_037889787.1">
    <property type="nucleotide sequence ID" value="XM_038033859.1"/>
</dbReference>
<name>A0A9C6DSM7_9MUSC</name>
<sequence>MAVETSKMSGNFKSQKEYINNEFIKTCLENGFFTDEIEINDLIINKINLGGDNYCSDIYQGHVIYRLNNRNFNGEGTQRVEEIQLIIKRMPKEKQGVLQRLQIFNREKFFYTHLKIQMETLMTLVKNSWLLAPKLFYHTTNPFETFVFEDLKQLGFQLSSRQLGLNKNESLLVMEKLAEYHACSILMLNKFSDLNDIRNRYKCGLLNDISIKSDSFQLLFGGQLLKLAQLLAEDLEFSHSSKKLLNYYDQFTENVLNSVYPLEGQVNVLNHGDIWVNNLFFKYDKKLRDGNPTPTDIRFIDFQLSFCGSLGFDVNYFLNTSLQLNVLQQYRETLINYYAETLVKTLRVLPYDGSIPTIQAILDEISAKEAYGWVIAFTFFPLMSMDATDSQDNSLESLNDSVFAQRKFDLMFKSKSRTVEALKFIIKRMEQLQILYKLLGIVSFVNMSIVYINILEQPTHLDLQFLQDVLENALYITDFYIKSAVFTMGSNVGENYCSQIYRVKIAYELITDQENIKEISIIIKSIPLIDGIDFLVNLNVFHKECIFYNYVLPRMEMLFRKENVKFAPRLYKTLKRPIQTLAFEDLTRLNFVLASREKGLDKLHARLVMKKLGEFHAASIALLKNMPEFQNCFKSGMISELSLKRDDDMLMRFFGGSLMSLIELIEKWPDYEEITKKIKKYAANFKENLLRSIACSANGFNVLNHGDLWVNNMLFQYSELREPADINLVDFQMSVWSSPGIDINYFFYTSLELNVLQMEYENLIKEYYQSLNHSLRKLNHFESPTYQQIRDEVRKHALYGFFANYGIFPTISMEKQYSIDSTLESFKNDEFAQQKLKQMFSSARLQKTIRYTLKHFDQMGIFNSENI</sequence>
<dbReference type="InterPro" id="IPR015897">
    <property type="entry name" value="CHK_kinase-like"/>
</dbReference>
<organism evidence="2 3">
    <name type="scientific">Glossina fuscipes</name>
    <dbReference type="NCBI Taxonomy" id="7396"/>
    <lineage>
        <taxon>Eukaryota</taxon>
        <taxon>Metazoa</taxon>
        <taxon>Ecdysozoa</taxon>
        <taxon>Arthropoda</taxon>
        <taxon>Hexapoda</taxon>
        <taxon>Insecta</taxon>
        <taxon>Pterygota</taxon>
        <taxon>Neoptera</taxon>
        <taxon>Endopterygota</taxon>
        <taxon>Diptera</taxon>
        <taxon>Brachycera</taxon>
        <taxon>Muscomorpha</taxon>
        <taxon>Hippoboscoidea</taxon>
        <taxon>Glossinidae</taxon>
        <taxon>Glossina</taxon>
    </lineage>
</organism>
<reference evidence="3" key="1">
    <citation type="submission" date="2025-08" db="UniProtKB">
        <authorList>
            <consortium name="RefSeq"/>
        </authorList>
    </citation>
    <scope>IDENTIFICATION</scope>
    <source>
        <tissue evidence="3">Whole body pupa</tissue>
    </source>
</reference>
<feature type="domain" description="CHK kinase-like" evidence="1">
    <location>
        <begin position="581"/>
        <end position="777"/>
    </location>
</feature>
<dbReference type="GeneID" id="119637663"/>
<dbReference type="InterPro" id="IPR004119">
    <property type="entry name" value="EcKL"/>
</dbReference>
<evidence type="ECO:0000259" key="1">
    <source>
        <dbReference type="SMART" id="SM00587"/>
    </source>
</evidence>
<evidence type="ECO:0000313" key="2">
    <source>
        <dbReference type="Proteomes" id="UP000092443"/>
    </source>
</evidence>
<dbReference type="InterPro" id="IPR011009">
    <property type="entry name" value="Kinase-like_dom_sf"/>
</dbReference>